<dbReference type="InterPro" id="IPR036397">
    <property type="entry name" value="RNaseH_sf"/>
</dbReference>
<feature type="domain" description="Integrase catalytic" evidence="1">
    <location>
        <begin position="18"/>
        <end position="147"/>
    </location>
</feature>
<dbReference type="PANTHER" id="PTHR37984:SF5">
    <property type="entry name" value="PROTEIN NYNRIN-LIKE"/>
    <property type="match status" value="1"/>
</dbReference>
<dbReference type="InterPro" id="IPR001584">
    <property type="entry name" value="Integrase_cat-core"/>
</dbReference>
<dbReference type="PROSITE" id="PS50994">
    <property type="entry name" value="INTEGRASE"/>
    <property type="match status" value="1"/>
</dbReference>
<dbReference type="EMBL" id="BMAO01038013">
    <property type="protein sequence ID" value="GFR21911.1"/>
    <property type="molecule type" value="Genomic_DNA"/>
</dbReference>
<dbReference type="Gene3D" id="3.30.420.10">
    <property type="entry name" value="Ribonuclease H-like superfamily/Ribonuclease H"/>
    <property type="match status" value="1"/>
</dbReference>
<dbReference type="GO" id="GO:0003676">
    <property type="term" value="F:nucleic acid binding"/>
    <property type="evidence" value="ECO:0007669"/>
    <property type="project" value="InterPro"/>
</dbReference>
<keyword evidence="3" id="KW-1185">Reference proteome</keyword>
<dbReference type="InterPro" id="IPR012337">
    <property type="entry name" value="RNaseH-like_sf"/>
</dbReference>
<dbReference type="GO" id="GO:0015074">
    <property type="term" value="P:DNA integration"/>
    <property type="evidence" value="ECO:0007669"/>
    <property type="project" value="InterPro"/>
</dbReference>
<dbReference type="Proteomes" id="UP000887116">
    <property type="component" value="Unassembled WGS sequence"/>
</dbReference>
<proteinExistence type="predicted"/>
<evidence type="ECO:0000313" key="2">
    <source>
        <dbReference type="EMBL" id="GFR21911.1"/>
    </source>
</evidence>
<comment type="caution">
    <text evidence="2">The sequence shown here is derived from an EMBL/GenBank/DDBJ whole genome shotgun (WGS) entry which is preliminary data.</text>
</comment>
<protein>
    <submittedName>
        <fullName evidence="2">Retrovirus-related Pol polyprotein from transposon 17.6</fullName>
    </submittedName>
</protein>
<organism evidence="2 3">
    <name type="scientific">Trichonephila clavata</name>
    <name type="common">Joro spider</name>
    <name type="synonym">Nephila clavata</name>
    <dbReference type="NCBI Taxonomy" id="2740835"/>
    <lineage>
        <taxon>Eukaryota</taxon>
        <taxon>Metazoa</taxon>
        <taxon>Ecdysozoa</taxon>
        <taxon>Arthropoda</taxon>
        <taxon>Chelicerata</taxon>
        <taxon>Arachnida</taxon>
        <taxon>Araneae</taxon>
        <taxon>Araneomorphae</taxon>
        <taxon>Entelegynae</taxon>
        <taxon>Araneoidea</taxon>
        <taxon>Nephilidae</taxon>
        <taxon>Trichonephila</taxon>
    </lineage>
</organism>
<dbReference type="SUPFAM" id="SSF53098">
    <property type="entry name" value="Ribonuclease H-like"/>
    <property type="match status" value="1"/>
</dbReference>
<dbReference type="InterPro" id="IPR050951">
    <property type="entry name" value="Retrovirus_Pol_polyprotein"/>
</dbReference>
<dbReference type="OrthoDB" id="2286242at2759"/>
<dbReference type="PANTHER" id="PTHR37984">
    <property type="entry name" value="PROTEIN CBG26694"/>
    <property type="match status" value="1"/>
</dbReference>
<evidence type="ECO:0000259" key="1">
    <source>
        <dbReference type="PROSITE" id="PS50994"/>
    </source>
</evidence>
<accession>A0A8X6LT21</accession>
<gene>
    <name evidence="2" type="primary">pol_356</name>
    <name evidence="2" type="ORF">TNCT_689861</name>
</gene>
<dbReference type="AlphaFoldDB" id="A0A8X6LT21"/>
<name>A0A8X6LT21_TRICU</name>
<evidence type="ECO:0000313" key="3">
    <source>
        <dbReference type="Proteomes" id="UP000887116"/>
    </source>
</evidence>
<reference evidence="2" key="1">
    <citation type="submission" date="2020-07" db="EMBL/GenBank/DDBJ databases">
        <title>Multicomponent nature underlies the extraordinary mechanical properties of spider dragline silk.</title>
        <authorList>
            <person name="Kono N."/>
            <person name="Nakamura H."/>
            <person name="Mori M."/>
            <person name="Yoshida Y."/>
            <person name="Ohtoshi R."/>
            <person name="Malay A.D."/>
            <person name="Moran D.A.P."/>
            <person name="Tomita M."/>
            <person name="Numata K."/>
            <person name="Arakawa K."/>
        </authorList>
    </citation>
    <scope>NUCLEOTIDE SEQUENCE</scope>
</reference>
<sequence length="147" mass="16554">MTKCKICQKSQKENQKEILINPRDSGQTIAKSCMGFLLLKTQTSANDLSKDIELKLLNSAAAKSVITVMKSIYTTHGIPEDLLNDGGPPFNSNLMMNFFQEWGIIYYVTPPHFPRDNGLIERAVQTVINYLTKAEEEGKDLHVLLHD</sequence>